<evidence type="ECO:0000256" key="4">
    <source>
        <dbReference type="ARBA" id="ARBA00023163"/>
    </source>
</evidence>
<dbReference type="Proteomes" id="UP000503336">
    <property type="component" value="Chromosome"/>
</dbReference>
<evidence type="ECO:0000256" key="3">
    <source>
        <dbReference type="ARBA" id="ARBA00023125"/>
    </source>
</evidence>
<dbReference type="SUPFAM" id="SSF46785">
    <property type="entry name" value="Winged helix' DNA-binding domain"/>
    <property type="match status" value="1"/>
</dbReference>
<dbReference type="InterPro" id="IPR001034">
    <property type="entry name" value="DeoR_HTH"/>
</dbReference>
<accession>A0A7L5BXJ2</accession>
<gene>
    <name evidence="6" type="ORF">G5B40_15115</name>
</gene>
<dbReference type="InterPro" id="IPR050313">
    <property type="entry name" value="Carb_Metab_HTH_regulators"/>
</dbReference>
<dbReference type="Pfam" id="PF08220">
    <property type="entry name" value="HTH_DeoR"/>
    <property type="match status" value="1"/>
</dbReference>
<dbReference type="PANTHER" id="PTHR30363:SF4">
    <property type="entry name" value="GLYCEROL-3-PHOSPHATE REGULON REPRESSOR"/>
    <property type="match status" value="1"/>
</dbReference>
<evidence type="ECO:0000313" key="7">
    <source>
        <dbReference type="Proteomes" id="UP000503336"/>
    </source>
</evidence>
<dbReference type="KEGG" id="hdh:G5B40_15115"/>
<dbReference type="EMBL" id="CP049056">
    <property type="protein sequence ID" value="QIE56645.1"/>
    <property type="molecule type" value="Genomic_DNA"/>
</dbReference>
<name>A0A7L5BXJ2_9RHOB</name>
<dbReference type="Gene3D" id="3.40.50.1360">
    <property type="match status" value="1"/>
</dbReference>
<dbReference type="AlphaFoldDB" id="A0A7L5BXJ2"/>
<proteinExistence type="predicted"/>
<evidence type="ECO:0000313" key="6">
    <source>
        <dbReference type="EMBL" id="QIE56645.1"/>
    </source>
</evidence>
<sequence length="261" mass="28330">MTSHDGPVVRISALRQQQLLERLLRDQALRVAALSEEFDVSRETIRRDLKVLERRGRLKRVYGGAVATPSAGIRPLIERERINQTGKATIAALARDLVKEGDSVFIGEGTTTLALARLLSGHVPFRCTTNMIDIGAALGHGDNHEIFLTGGRLYPDHGILAGHAAISMAQSQIYDIAFVGTSSITLDVGCLDHERMLSEMNKALTNRAKRLIVLADGSKFGASARFVTYELGAIDTLITDARPGRAYLAALDDAEVEVICP</sequence>
<protein>
    <submittedName>
        <fullName evidence="6">DeoR/GlpR transcriptional regulator</fullName>
    </submittedName>
</protein>
<dbReference type="InterPro" id="IPR018356">
    <property type="entry name" value="Tscrpt_reg_HTH_DeoR_CS"/>
</dbReference>
<keyword evidence="1" id="KW-0678">Repressor</keyword>
<dbReference type="Gene3D" id="1.10.10.10">
    <property type="entry name" value="Winged helix-like DNA-binding domain superfamily/Winged helix DNA-binding domain"/>
    <property type="match status" value="1"/>
</dbReference>
<dbReference type="InterPro" id="IPR014036">
    <property type="entry name" value="DeoR-like_C"/>
</dbReference>
<keyword evidence="4" id="KW-0804">Transcription</keyword>
<reference evidence="6 7" key="1">
    <citation type="submission" date="2020-02" db="EMBL/GenBank/DDBJ databases">
        <title>complete genome sequence of Rhodobacteraceae bacterium.</title>
        <authorList>
            <person name="Park J."/>
            <person name="Kim Y.-S."/>
            <person name="Kim K.-H."/>
        </authorList>
    </citation>
    <scope>NUCLEOTIDE SEQUENCE [LARGE SCALE GENOMIC DNA]</scope>
    <source>
        <strain evidence="6 7">RR4-56</strain>
    </source>
</reference>
<evidence type="ECO:0000256" key="1">
    <source>
        <dbReference type="ARBA" id="ARBA00022491"/>
    </source>
</evidence>
<keyword evidence="7" id="KW-1185">Reference proteome</keyword>
<dbReference type="GO" id="GO:0003700">
    <property type="term" value="F:DNA-binding transcription factor activity"/>
    <property type="evidence" value="ECO:0007669"/>
    <property type="project" value="InterPro"/>
</dbReference>
<evidence type="ECO:0000259" key="5">
    <source>
        <dbReference type="PROSITE" id="PS51000"/>
    </source>
</evidence>
<keyword evidence="3" id="KW-0238">DNA-binding</keyword>
<dbReference type="Pfam" id="PF00455">
    <property type="entry name" value="DeoRC"/>
    <property type="match status" value="1"/>
</dbReference>
<dbReference type="RefSeq" id="WP_165100172.1">
    <property type="nucleotide sequence ID" value="NZ_CP049056.1"/>
</dbReference>
<dbReference type="SUPFAM" id="SSF100950">
    <property type="entry name" value="NagB/RpiA/CoA transferase-like"/>
    <property type="match status" value="1"/>
</dbReference>
<feature type="domain" description="HTH deoR-type" evidence="5">
    <location>
        <begin position="12"/>
        <end position="67"/>
    </location>
</feature>
<dbReference type="InterPro" id="IPR037171">
    <property type="entry name" value="NagB/RpiA_transferase-like"/>
</dbReference>
<dbReference type="InterPro" id="IPR036390">
    <property type="entry name" value="WH_DNA-bd_sf"/>
</dbReference>
<keyword evidence="2" id="KW-0805">Transcription regulation</keyword>
<dbReference type="PROSITE" id="PS00894">
    <property type="entry name" value="HTH_DEOR_1"/>
    <property type="match status" value="1"/>
</dbReference>
<dbReference type="GO" id="GO:0003677">
    <property type="term" value="F:DNA binding"/>
    <property type="evidence" value="ECO:0007669"/>
    <property type="project" value="UniProtKB-KW"/>
</dbReference>
<dbReference type="PRINTS" id="PR00037">
    <property type="entry name" value="HTHLACR"/>
</dbReference>
<dbReference type="PANTHER" id="PTHR30363">
    <property type="entry name" value="HTH-TYPE TRANSCRIPTIONAL REGULATOR SRLR-RELATED"/>
    <property type="match status" value="1"/>
</dbReference>
<dbReference type="SMART" id="SM00420">
    <property type="entry name" value="HTH_DEOR"/>
    <property type="match status" value="1"/>
</dbReference>
<dbReference type="InterPro" id="IPR036388">
    <property type="entry name" value="WH-like_DNA-bd_sf"/>
</dbReference>
<dbReference type="SMART" id="SM01134">
    <property type="entry name" value="DeoRC"/>
    <property type="match status" value="1"/>
</dbReference>
<organism evidence="6 7">
    <name type="scientific">Pikeienuella piscinae</name>
    <dbReference type="NCBI Taxonomy" id="2748098"/>
    <lineage>
        <taxon>Bacteria</taxon>
        <taxon>Pseudomonadati</taxon>
        <taxon>Pseudomonadota</taxon>
        <taxon>Alphaproteobacteria</taxon>
        <taxon>Rhodobacterales</taxon>
        <taxon>Paracoccaceae</taxon>
        <taxon>Pikeienuella</taxon>
    </lineage>
</organism>
<evidence type="ECO:0000256" key="2">
    <source>
        <dbReference type="ARBA" id="ARBA00023015"/>
    </source>
</evidence>
<dbReference type="PROSITE" id="PS51000">
    <property type="entry name" value="HTH_DEOR_2"/>
    <property type="match status" value="1"/>
</dbReference>